<dbReference type="Proteomes" id="UP001595912">
    <property type="component" value="Unassembled WGS sequence"/>
</dbReference>
<feature type="transmembrane region" description="Helical" evidence="8">
    <location>
        <begin position="525"/>
        <end position="544"/>
    </location>
</feature>
<evidence type="ECO:0000256" key="2">
    <source>
        <dbReference type="ARBA" id="ARBA00010157"/>
    </source>
</evidence>
<evidence type="ECO:0000256" key="5">
    <source>
        <dbReference type="ARBA" id="ARBA00022989"/>
    </source>
</evidence>
<evidence type="ECO:0000256" key="4">
    <source>
        <dbReference type="ARBA" id="ARBA00022692"/>
    </source>
</evidence>
<comment type="similarity">
    <text evidence="2">Belongs to the resistance-nodulation-cell division (RND) (TC 2.A.6) family. MmpL subfamily.</text>
</comment>
<feature type="transmembrane region" description="Helical" evidence="8">
    <location>
        <begin position="193"/>
        <end position="211"/>
    </location>
</feature>
<feature type="transmembrane region" description="Helical" evidence="8">
    <location>
        <begin position="498"/>
        <end position="518"/>
    </location>
</feature>
<feature type="transmembrane region" description="Helical" evidence="8">
    <location>
        <begin position="564"/>
        <end position="587"/>
    </location>
</feature>
<name>A0ABV9WBQ0_9ACTN</name>
<dbReference type="SUPFAM" id="SSF82866">
    <property type="entry name" value="Multidrug efflux transporter AcrB transmembrane domain"/>
    <property type="match status" value="2"/>
</dbReference>
<keyword evidence="3" id="KW-1003">Cell membrane</keyword>
<keyword evidence="5 8" id="KW-1133">Transmembrane helix</keyword>
<feature type="transmembrane region" description="Helical" evidence="8">
    <location>
        <begin position="268"/>
        <end position="289"/>
    </location>
</feature>
<dbReference type="RefSeq" id="WP_380125234.1">
    <property type="nucleotide sequence ID" value="NZ_JBHSIU010000066.1"/>
</dbReference>
<gene>
    <name evidence="10" type="ORF">ACFPIJ_44695</name>
</gene>
<sequence>MLRARWGVLLAGVALAVLGAVWGTGVIGTLSSNGFEDPDSESARATQRIVAEIGRQDADVVALYTSRDLTVDDPRFQTAVQDALAKVRQRAEVARVVSFYDTGNPALVSTDRHATYAAITMRTADNDEDFKAIRPDLRATGIDTQVGGHTAIFADVSDQVGEDIAHAELLSMPILLVLLALVFRSVVAATMPLLVGGLAILGAFVVTRLLASVTEVSVFALNIITLMGLGMAVDYALFVVSRFREELALGHDVPQSIGRTMTTAGRTVLVSGLTVAFALSSLLLFPQAFLRSMGLGGMAAVLVGMLVALTILPAVLALLGTRINALRVPLPKRERSTTGGAWARIAHAVMRRPVPVIAAVVIVLAVLASPFLRAEFGAADERVLPPGTPSRVVSERLAAEFPGGGGSTLTVLVSGADRAAVDAFAGDIGRLDGVSAATVTATKGASSVVTVAYAGPLNRALVLDVRALPAPAGAQVLVGGTAADVEDRLDSLGSRLPYMALVAAAGTMVLLFLAFGSLVLPVKAVLMNLVSIGASFGAIVWIFQDGHLSDLLGFTPTGDLEASQLVLILAVLFGLSTDYEVFLLSRIREEWDRTGDNATAVATGLQRTGAIITSAALLLVVVVGGFATGGISFIKMIGVGMIIALVVDATIVRALLVPATMRLLGRANWWLPSPLLRVYRRFGIRESAGDADGGPEAPQPDLVSAQSPSSA</sequence>
<organism evidence="10 11">
    <name type="scientific">Dactylosporangium cerinum</name>
    <dbReference type="NCBI Taxonomy" id="1434730"/>
    <lineage>
        <taxon>Bacteria</taxon>
        <taxon>Bacillati</taxon>
        <taxon>Actinomycetota</taxon>
        <taxon>Actinomycetes</taxon>
        <taxon>Micromonosporales</taxon>
        <taxon>Micromonosporaceae</taxon>
        <taxon>Dactylosporangium</taxon>
    </lineage>
</organism>
<evidence type="ECO:0000256" key="7">
    <source>
        <dbReference type="SAM" id="MobiDB-lite"/>
    </source>
</evidence>
<dbReference type="EMBL" id="JBHSIU010000066">
    <property type="protein sequence ID" value="MFC5004915.1"/>
    <property type="molecule type" value="Genomic_DNA"/>
</dbReference>
<dbReference type="Pfam" id="PF03176">
    <property type="entry name" value="MMPL"/>
    <property type="match status" value="2"/>
</dbReference>
<keyword evidence="4 8" id="KW-0812">Transmembrane</keyword>
<feature type="transmembrane region" description="Helical" evidence="8">
    <location>
        <begin position="608"/>
        <end position="627"/>
    </location>
</feature>
<feature type="transmembrane region" description="Helical" evidence="8">
    <location>
        <begin position="169"/>
        <end position="186"/>
    </location>
</feature>
<evidence type="ECO:0000256" key="1">
    <source>
        <dbReference type="ARBA" id="ARBA00004651"/>
    </source>
</evidence>
<feature type="transmembrane region" description="Helical" evidence="8">
    <location>
        <begin position="633"/>
        <end position="656"/>
    </location>
</feature>
<keyword evidence="6 8" id="KW-0472">Membrane</keyword>
<evidence type="ECO:0000256" key="3">
    <source>
        <dbReference type="ARBA" id="ARBA00022475"/>
    </source>
</evidence>
<feature type="domain" description="SSD" evidence="9">
    <location>
        <begin position="193"/>
        <end position="318"/>
    </location>
</feature>
<dbReference type="PANTHER" id="PTHR33406:SF11">
    <property type="entry name" value="MEMBRANE PROTEIN SCO6666-RELATED"/>
    <property type="match status" value="1"/>
</dbReference>
<feature type="transmembrane region" description="Helical" evidence="8">
    <location>
        <begin position="295"/>
        <end position="319"/>
    </location>
</feature>
<feature type="transmembrane region" description="Helical" evidence="8">
    <location>
        <begin position="354"/>
        <end position="372"/>
    </location>
</feature>
<reference evidence="11" key="1">
    <citation type="journal article" date="2019" name="Int. J. Syst. Evol. Microbiol.">
        <title>The Global Catalogue of Microorganisms (GCM) 10K type strain sequencing project: providing services to taxonomists for standard genome sequencing and annotation.</title>
        <authorList>
            <consortium name="The Broad Institute Genomics Platform"/>
            <consortium name="The Broad Institute Genome Sequencing Center for Infectious Disease"/>
            <person name="Wu L."/>
            <person name="Ma J."/>
        </authorList>
    </citation>
    <scope>NUCLEOTIDE SEQUENCE [LARGE SCALE GENOMIC DNA]</scope>
    <source>
        <strain evidence="11">CGMCC 4.7152</strain>
    </source>
</reference>
<evidence type="ECO:0000259" key="9">
    <source>
        <dbReference type="PROSITE" id="PS50156"/>
    </source>
</evidence>
<evidence type="ECO:0000256" key="6">
    <source>
        <dbReference type="ARBA" id="ARBA00023136"/>
    </source>
</evidence>
<accession>A0ABV9WBQ0</accession>
<dbReference type="PROSITE" id="PS50156">
    <property type="entry name" value="SSD"/>
    <property type="match status" value="1"/>
</dbReference>
<evidence type="ECO:0000256" key="8">
    <source>
        <dbReference type="SAM" id="Phobius"/>
    </source>
</evidence>
<dbReference type="PANTHER" id="PTHR33406">
    <property type="entry name" value="MEMBRANE PROTEIN MJ1562-RELATED"/>
    <property type="match status" value="1"/>
</dbReference>
<dbReference type="Gene3D" id="1.20.1640.10">
    <property type="entry name" value="Multidrug efflux transporter AcrB transmembrane domain"/>
    <property type="match status" value="2"/>
</dbReference>
<dbReference type="InterPro" id="IPR000731">
    <property type="entry name" value="SSD"/>
</dbReference>
<protein>
    <submittedName>
        <fullName evidence="10">MMPL family transporter</fullName>
    </submittedName>
</protein>
<keyword evidence="11" id="KW-1185">Reference proteome</keyword>
<evidence type="ECO:0000313" key="11">
    <source>
        <dbReference type="Proteomes" id="UP001595912"/>
    </source>
</evidence>
<proteinExistence type="inferred from homology"/>
<dbReference type="InterPro" id="IPR050545">
    <property type="entry name" value="Mycobact_MmpL"/>
</dbReference>
<feature type="transmembrane region" description="Helical" evidence="8">
    <location>
        <begin position="217"/>
        <end position="240"/>
    </location>
</feature>
<comment type="subcellular location">
    <subcellularLocation>
        <location evidence="1">Cell membrane</location>
        <topology evidence="1">Multi-pass membrane protein</topology>
    </subcellularLocation>
</comment>
<feature type="region of interest" description="Disordered" evidence="7">
    <location>
        <begin position="688"/>
        <end position="711"/>
    </location>
</feature>
<evidence type="ECO:0000313" key="10">
    <source>
        <dbReference type="EMBL" id="MFC5004915.1"/>
    </source>
</evidence>
<dbReference type="InterPro" id="IPR004869">
    <property type="entry name" value="MMPL_dom"/>
</dbReference>
<comment type="caution">
    <text evidence="10">The sequence shown here is derived from an EMBL/GenBank/DDBJ whole genome shotgun (WGS) entry which is preliminary data.</text>
</comment>